<dbReference type="RefSeq" id="WP_215609274.1">
    <property type="nucleotide sequence ID" value="NZ_JADOES010000022.1"/>
</dbReference>
<dbReference type="Proteomes" id="UP000717364">
    <property type="component" value="Unassembled WGS sequence"/>
</dbReference>
<reference evidence="2" key="1">
    <citation type="submission" date="2020-11" db="EMBL/GenBank/DDBJ databases">
        <authorList>
            <person name="Konstantinou D."/>
            <person name="Gkelis S."/>
            <person name="Popin R."/>
            <person name="Fewer D."/>
            <person name="Sivonen K."/>
        </authorList>
    </citation>
    <scope>NUCLEOTIDE SEQUENCE</scope>
    <source>
        <strain evidence="2">TAU-MAC 1115</strain>
    </source>
</reference>
<protein>
    <submittedName>
        <fullName evidence="2">GNAT family N-acetyltransferase</fullName>
    </submittedName>
</protein>
<dbReference type="InterPro" id="IPR016181">
    <property type="entry name" value="Acyl_CoA_acyltransferase"/>
</dbReference>
<sequence length="187" mass="21139">MITMFRQLETERLQLTKFQECDIDGYTLLLTDSSTHPFIVENGPIDPNVVASRIRRIRIVSESGSTLYWTIWLKSFGEYVGYVALHATNTALPVLSYAVVPNSRRQGFASEAIRAVVEFAIGDLQKNTVLARVHLNNHASCALLEANDFNRIGTIDWYSSKRLEFSLKGTTGSADIQQVERKRIEQE</sequence>
<dbReference type="PANTHER" id="PTHR43792:SF1">
    <property type="entry name" value="N-ACETYLTRANSFERASE DOMAIN-CONTAINING PROTEIN"/>
    <property type="match status" value="1"/>
</dbReference>
<evidence type="ECO:0000259" key="1">
    <source>
        <dbReference type="PROSITE" id="PS51186"/>
    </source>
</evidence>
<proteinExistence type="predicted"/>
<dbReference type="CDD" id="cd04301">
    <property type="entry name" value="NAT_SF"/>
    <property type="match status" value="1"/>
</dbReference>
<name>A0A947DFQ6_9CYAN</name>
<reference evidence="2" key="2">
    <citation type="journal article" date="2021" name="Mar. Drugs">
        <title>Genome Reduction and Secondary Metabolism of the Marine Sponge-Associated Cyanobacterium Leptothoe.</title>
        <authorList>
            <person name="Konstantinou D."/>
            <person name="Popin R.V."/>
            <person name="Fewer D.P."/>
            <person name="Sivonen K."/>
            <person name="Gkelis S."/>
        </authorList>
    </citation>
    <scope>NUCLEOTIDE SEQUENCE</scope>
    <source>
        <strain evidence="2">TAU-MAC 1115</strain>
    </source>
</reference>
<keyword evidence="3" id="KW-1185">Reference proteome</keyword>
<feature type="domain" description="N-acetyltransferase" evidence="1">
    <location>
        <begin position="13"/>
        <end position="170"/>
    </location>
</feature>
<dbReference type="Gene3D" id="3.40.630.30">
    <property type="match status" value="1"/>
</dbReference>
<accession>A0A947DFQ6</accession>
<dbReference type="GO" id="GO:0016747">
    <property type="term" value="F:acyltransferase activity, transferring groups other than amino-acyl groups"/>
    <property type="evidence" value="ECO:0007669"/>
    <property type="project" value="InterPro"/>
</dbReference>
<dbReference type="PROSITE" id="PS51186">
    <property type="entry name" value="GNAT"/>
    <property type="match status" value="1"/>
</dbReference>
<evidence type="ECO:0000313" key="2">
    <source>
        <dbReference type="EMBL" id="MBT9316208.1"/>
    </source>
</evidence>
<dbReference type="AlphaFoldDB" id="A0A947DFQ6"/>
<evidence type="ECO:0000313" key="3">
    <source>
        <dbReference type="Proteomes" id="UP000717364"/>
    </source>
</evidence>
<gene>
    <name evidence="2" type="ORF">IXB50_12325</name>
</gene>
<dbReference type="EMBL" id="JADOES010000022">
    <property type="protein sequence ID" value="MBT9316208.1"/>
    <property type="molecule type" value="Genomic_DNA"/>
</dbReference>
<dbReference type="SUPFAM" id="SSF55729">
    <property type="entry name" value="Acyl-CoA N-acyltransferases (Nat)"/>
    <property type="match status" value="1"/>
</dbReference>
<organism evidence="2 3">
    <name type="scientific">Leptothoe spongobia TAU-MAC 1115</name>
    <dbReference type="NCBI Taxonomy" id="1967444"/>
    <lineage>
        <taxon>Bacteria</taxon>
        <taxon>Bacillati</taxon>
        <taxon>Cyanobacteriota</taxon>
        <taxon>Cyanophyceae</taxon>
        <taxon>Nodosilineales</taxon>
        <taxon>Cymatolegaceae</taxon>
        <taxon>Leptothoe</taxon>
        <taxon>Leptothoe spongobia</taxon>
    </lineage>
</organism>
<comment type="caution">
    <text evidence="2">The sequence shown here is derived from an EMBL/GenBank/DDBJ whole genome shotgun (WGS) entry which is preliminary data.</text>
</comment>
<dbReference type="Pfam" id="PF13302">
    <property type="entry name" value="Acetyltransf_3"/>
    <property type="match status" value="1"/>
</dbReference>
<dbReference type="InterPro" id="IPR000182">
    <property type="entry name" value="GNAT_dom"/>
</dbReference>
<dbReference type="PANTHER" id="PTHR43792">
    <property type="entry name" value="GNAT FAMILY, PUTATIVE (AFU_ORTHOLOGUE AFUA_3G00765)-RELATED-RELATED"/>
    <property type="match status" value="1"/>
</dbReference>
<dbReference type="InterPro" id="IPR051531">
    <property type="entry name" value="N-acetyltransferase"/>
</dbReference>